<evidence type="ECO:0008006" key="5">
    <source>
        <dbReference type="Google" id="ProtNLM"/>
    </source>
</evidence>
<feature type="signal peptide" evidence="2">
    <location>
        <begin position="1"/>
        <end position="24"/>
    </location>
</feature>
<feature type="compositionally biased region" description="Low complexity" evidence="1">
    <location>
        <begin position="287"/>
        <end position="302"/>
    </location>
</feature>
<gene>
    <name evidence="3" type="ORF">F443_13064</name>
</gene>
<dbReference type="EMBL" id="ANIZ01002227">
    <property type="protein sequence ID" value="ETI41726.1"/>
    <property type="molecule type" value="Genomic_DNA"/>
</dbReference>
<dbReference type="Proteomes" id="UP000018721">
    <property type="component" value="Unassembled WGS sequence"/>
</dbReference>
<keyword evidence="2" id="KW-0732">Signal</keyword>
<feature type="compositionally biased region" description="Polar residues" evidence="1">
    <location>
        <begin position="142"/>
        <end position="152"/>
    </location>
</feature>
<reference evidence="3 4" key="1">
    <citation type="submission" date="2013-11" db="EMBL/GenBank/DDBJ databases">
        <title>The Genome Sequence of Phytophthora parasitica P1569.</title>
        <authorList>
            <consortium name="The Broad Institute Genomics Platform"/>
            <person name="Russ C."/>
            <person name="Tyler B."/>
            <person name="Panabieres F."/>
            <person name="Shan W."/>
            <person name="Tripathy S."/>
            <person name="Grunwald N."/>
            <person name="Machado M."/>
            <person name="Johnson C.S."/>
            <person name="Arredondo F."/>
            <person name="Hong C."/>
            <person name="Coffey M."/>
            <person name="Young S.K."/>
            <person name="Zeng Q."/>
            <person name="Gargeya S."/>
            <person name="Fitzgerald M."/>
            <person name="Abouelleil A."/>
            <person name="Alvarado L."/>
            <person name="Chapman S.B."/>
            <person name="Gainer-Dewar J."/>
            <person name="Goldberg J."/>
            <person name="Griggs A."/>
            <person name="Gujja S."/>
            <person name="Hansen M."/>
            <person name="Howarth C."/>
            <person name="Imamovic A."/>
            <person name="Ireland A."/>
            <person name="Larimer J."/>
            <person name="McCowan C."/>
            <person name="Murphy C."/>
            <person name="Pearson M."/>
            <person name="Poon T.W."/>
            <person name="Priest M."/>
            <person name="Roberts A."/>
            <person name="Saif S."/>
            <person name="Shea T."/>
            <person name="Sykes S."/>
            <person name="Wortman J."/>
            <person name="Nusbaum C."/>
            <person name="Birren B."/>
        </authorList>
    </citation>
    <scope>NUCLEOTIDE SEQUENCE [LARGE SCALE GENOMIC DNA]</scope>
    <source>
        <strain evidence="3 4">P1569</strain>
    </source>
</reference>
<dbReference type="HOGENOM" id="CLU_046500_0_3_1"/>
<feature type="compositionally biased region" description="Low complexity" evidence="1">
    <location>
        <begin position="177"/>
        <end position="225"/>
    </location>
</feature>
<keyword evidence="4" id="KW-1185">Reference proteome</keyword>
<feature type="chain" id="PRO_5004774831" description="RxLR effector protein" evidence="2">
    <location>
        <begin position="25"/>
        <end position="323"/>
    </location>
</feature>
<evidence type="ECO:0000313" key="3">
    <source>
        <dbReference type="EMBL" id="ETI41726.1"/>
    </source>
</evidence>
<evidence type="ECO:0000256" key="1">
    <source>
        <dbReference type="SAM" id="MobiDB-lite"/>
    </source>
</evidence>
<comment type="caution">
    <text evidence="3">The sequence shown here is derived from an EMBL/GenBank/DDBJ whole genome shotgun (WGS) entry which is preliminary data.</text>
</comment>
<feature type="region of interest" description="Disordered" evidence="1">
    <location>
        <begin position="282"/>
        <end position="323"/>
    </location>
</feature>
<dbReference type="AlphaFoldDB" id="V9ES91"/>
<proteinExistence type="predicted"/>
<protein>
    <recommendedName>
        <fullName evidence="5">RxLR effector protein</fullName>
    </recommendedName>
</protein>
<name>V9ES91_PHYNI</name>
<sequence>MVNTKIHCTALVGAATLFLSGVNAHGYLGQPAVAFPNDVDKTQFIATIEASASGLSGSFSGSPTANTEAFWTAFKSSKFTSIKEFVTDLGQVVAIGANLSVASPILTKQHSLFRTRSNGLTRTLKGLLPPMKVRARPGVTTPKYSKTQTVPHTSPPPRQKCLTTRLDALVRTGGSGSNTPSESNTTTSGSTGQSSTPTVTTATPTTSTATPTATTSAPTASGSVGNEAEEDCDSLDVAGSDEEDGGSLDVAGSDGGEVGGDAETIEEDCGSLDVAGTKDEDCGSLDAAGSEAEEATTVSESSLNFDNVGGNYISGKVQPQKQN</sequence>
<feature type="region of interest" description="Disordered" evidence="1">
    <location>
        <begin position="133"/>
        <end position="263"/>
    </location>
</feature>
<evidence type="ECO:0000256" key="2">
    <source>
        <dbReference type="SAM" id="SignalP"/>
    </source>
</evidence>
<accession>V9ES91</accession>
<evidence type="ECO:0000313" key="4">
    <source>
        <dbReference type="Proteomes" id="UP000018721"/>
    </source>
</evidence>
<dbReference type="eggNOG" id="ENOG502SJ24">
    <property type="taxonomic scope" value="Eukaryota"/>
</dbReference>
<feature type="compositionally biased region" description="Acidic residues" evidence="1">
    <location>
        <begin position="227"/>
        <end position="246"/>
    </location>
</feature>
<organism evidence="3 4">
    <name type="scientific">Phytophthora nicotianae P1569</name>
    <dbReference type="NCBI Taxonomy" id="1317065"/>
    <lineage>
        <taxon>Eukaryota</taxon>
        <taxon>Sar</taxon>
        <taxon>Stramenopiles</taxon>
        <taxon>Oomycota</taxon>
        <taxon>Peronosporomycetes</taxon>
        <taxon>Peronosporales</taxon>
        <taxon>Peronosporaceae</taxon>
        <taxon>Phytophthora</taxon>
    </lineage>
</organism>